<feature type="signal peptide" evidence="1">
    <location>
        <begin position="1"/>
        <end position="30"/>
    </location>
</feature>
<sequence length="346" mass="36778">MTYARLLAVALFALPAALPALSTGTGVAFAATSPASPLSGAWKGKIDGLYDVEVSLTLQGTRVTGLTRFAQKDFPVSGTWDAARNLVTYSFKYFDGRTNTVKATLKGNTLNGAYTWSKGKPGTMTLTRVASGAAAGSDKAAAYVMTGTVRNDKGSPIAGVEVFADHTAFYNMNAVGKTDAQGRYRIPLAQQPGTWNAGAYLRGEVGGQPFEVRLSPDNDTPFDGSKGAVRNFTYKASNAPSGKVYTYLSHSNVEVDYDQLEFIFTPDGPNAAGSTAPFSVKNKPGYGMPDVPLGRYKVSATQVLNGVKQPLLLSSRGQQKASLSVLATFTYDSHYGQTLELFLENP</sequence>
<evidence type="ECO:0000313" key="2">
    <source>
        <dbReference type="EMBL" id="MVN89294.1"/>
    </source>
</evidence>
<dbReference type="RefSeq" id="WP_157461554.1">
    <property type="nucleotide sequence ID" value="NZ_WQLB01000052.1"/>
</dbReference>
<keyword evidence="1" id="KW-0732">Signal</keyword>
<evidence type="ECO:0000313" key="3">
    <source>
        <dbReference type="Proteomes" id="UP000483286"/>
    </source>
</evidence>
<dbReference type="Proteomes" id="UP000483286">
    <property type="component" value="Unassembled WGS sequence"/>
</dbReference>
<protein>
    <recommendedName>
        <fullName evidence="4">Carboxypeptidase regulatory-like domain-containing protein</fullName>
    </recommendedName>
</protein>
<dbReference type="Gene3D" id="2.60.40.1120">
    <property type="entry name" value="Carboxypeptidase-like, regulatory domain"/>
    <property type="match status" value="1"/>
</dbReference>
<gene>
    <name evidence="2" type="ORF">GO986_21395</name>
</gene>
<comment type="caution">
    <text evidence="2">The sequence shown here is derived from an EMBL/GenBank/DDBJ whole genome shotgun (WGS) entry which is preliminary data.</text>
</comment>
<reference evidence="2 3" key="1">
    <citation type="submission" date="2019-12" db="EMBL/GenBank/DDBJ databases">
        <title>Deinococcus sp. HMF7620 Genome sequencing and assembly.</title>
        <authorList>
            <person name="Kang H."/>
            <person name="Kim H."/>
            <person name="Joh K."/>
        </authorList>
    </citation>
    <scope>NUCLEOTIDE SEQUENCE [LARGE SCALE GENOMIC DNA]</scope>
    <source>
        <strain evidence="2 3">HMF7620</strain>
    </source>
</reference>
<proteinExistence type="predicted"/>
<dbReference type="GO" id="GO:0030246">
    <property type="term" value="F:carbohydrate binding"/>
    <property type="evidence" value="ECO:0007669"/>
    <property type="project" value="InterPro"/>
</dbReference>
<dbReference type="EMBL" id="WQLB01000052">
    <property type="protein sequence ID" value="MVN89294.1"/>
    <property type="molecule type" value="Genomic_DNA"/>
</dbReference>
<name>A0A7C9HUE7_9DEIO</name>
<evidence type="ECO:0000256" key="1">
    <source>
        <dbReference type="SAM" id="SignalP"/>
    </source>
</evidence>
<accession>A0A7C9HUE7</accession>
<dbReference type="AlphaFoldDB" id="A0A7C9HUE7"/>
<dbReference type="InterPro" id="IPR013784">
    <property type="entry name" value="Carb-bd-like_fold"/>
</dbReference>
<dbReference type="SUPFAM" id="SSF49452">
    <property type="entry name" value="Starch-binding domain-like"/>
    <property type="match status" value="1"/>
</dbReference>
<evidence type="ECO:0008006" key="4">
    <source>
        <dbReference type="Google" id="ProtNLM"/>
    </source>
</evidence>
<organism evidence="2 3">
    <name type="scientific">Deinococcus arboris</name>
    <dbReference type="NCBI Taxonomy" id="2682977"/>
    <lineage>
        <taxon>Bacteria</taxon>
        <taxon>Thermotogati</taxon>
        <taxon>Deinococcota</taxon>
        <taxon>Deinococci</taxon>
        <taxon>Deinococcales</taxon>
        <taxon>Deinococcaceae</taxon>
        <taxon>Deinococcus</taxon>
    </lineage>
</organism>
<keyword evidence="3" id="KW-1185">Reference proteome</keyword>
<feature type="chain" id="PRO_5028878385" description="Carboxypeptidase regulatory-like domain-containing protein" evidence="1">
    <location>
        <begin position="31"/>
        <end position="346"/>
    </location>
</feature>